<gene>
    <name evidence="1" type="ORF">DHEL01_v210594</name>
</gene>
<name>A0A2P5HL85_DIAHE</name>
<proteinExistence type="predicted"/>
<accession>A0A2P5HL85</accession>
<feature type="non-terminal residue" evidence="1">
    <location>
        <position position="1"/>
    </location>
</feature>
<evidence type="ECO:0000313" key="2">
    <source>
        <dbReference type="Proteomes" id="UP000094444"/>
    </source>
</evidence>
<comment type="caution">
    <text evidence="1">The sequence shown here is derived from an EMBL/GenBank/DDBJ whole genome shotgun (WGS) entry which is preliminary data.</text>
</comment>
<dbReference type="InParanoid" id="A0A2P5HL85"/>
<sequence length="73" mass="7855">IPLCLPVPVAAPFPLLRVKQQAALLAHRPPPTALVTSVAVAVAVRYCCWPSHPHVRATHPVQSKGLDPPPRML</sequence>
<protein>
    <submittedName>
        <fullName evidence="1">Uncharacterized protein</fullName>
    </submittedName>
</protein>
<dbReference type="Proteomes" id="UP000094444">
    <property type="component" value="Unassembled WGS sequence"/>
</dbReference>
<dbReference type="AlphaFoldDB" id="A0A2P5HL85"/>
<dbReference type="EMBL" id="MAVT02001407">
    <property type="protein sequence ID" value="POS71009.1"/>
    <property type="molecule type" value="Genomic_DNA"/>
</dbReference>
<organism evidence="1 2">
    <name type="scientific">Diaporthe helianthi</name>
    <dbReference type="NCBI Taxonomy" id="158607"/>
    <lineage>
        <taxon>Eukaryota</taxon>
        <taxon>Fungi</taxon>
        <taxon>Dikarya</taxon>
        <taxon>Ascomycota</taxon>
        <taxon>Pezizomycotina</taxon>
        <taxon>Sordariomycetes</taxon>
        <taxon>Sordariomycetidae</taxon>
        <taxon>Diaporthales</taxon>
        <taxon>Diaporthaceae</taxon>
        <taxon>Diaporthe</taxon>
    </lineage>
</organism>
<keyword evidence="2" id="KW-1185">Reference proteome</keyword>
<evidence type="ECO:0000313" key="1">
    <source>
        <dbReference type="EMBL" id="POS71009.1"/>
    </source>
</evidence>
<reference evidence="1" key="1">
    <citation type="submission" date="2017-09" db="EMBL/GenBank/DDBJ databases">
        <title>Polyketide synthases of a Diaporthe helianthi virulent isolate.</title>
        <authorList>
            <person name="Baroncelli R."/>
        </authorList>
    </citation>
    <scope>NUCLEOTIDE SEQUENCE [LARGE SCALE GENOMIC DNA]</scope>
    <source>
        <strain evidence="1">7/96</strain>
    </source>
</reference>